<accession>K5VTP2</accession>
<dbReference type="InterPro" id="IPR036869">
    <property type="entry name" value="J_dom_sf"/>
</dbReference>
<dbReference type="Gene3D" id="1.10.287.110">
    <property type="entry name" value="DnaJ domain"/>
    <property type="match status" value="1"/>
</dbReference>
<dbReference type="Proteomes" id="UP000008370">
    <property type="component" value="Unassembled WGS sequence"/>
</dbReference>
<feature type="region of interest" description="Disordered" evidence="2">
    <location>
        <begin position="1"/>
        <end position="22"/>
    </location>
</feature>
<dbReference type="InterPro" id="IPR001623">
    <property type="entry name" value="DnaJ_domain"/>
</dbReference>
<dbReference type="STRING" id="650164.K5VTP2"/>
<evidence type="ECO:0000256" key="1">
    <source>
        <dbReference type="SAM" id="Coils"/>
    </source>
</evidence>
<dbReference type="SMART" id="SM00271">
    <property type="entry name" value="DnaJ"/>
    <property type="match status" value="1"/>
</dbReference>
<dbReference type="GeneID" id="18913412"/>
<reference evidence="4 5" key="1">
    <citation type="journal article" date="2012" name="BMC Genomics">
        <title>Comparative genomics of the white-rot fungi, Phanerochaete carnosa and P. chrysosporium, to elucidate the genetic basis of the distinct wood types they colonize.</title>
        <authorList>
            <person name="Suzuki H."/>
            <person name="MacDonald J."/>
            <person name="Syed K."/>
            <person name="Salamov A."/>
            <person name="Hori C."/>
            <person name="Aerts A."/>
            <person name="Henrissat B."/>
            <person name="Wiebenga A."/>
            <person name="vanKuyk P.A."/>
            <person name="Barry K."/>
            <person name="Lindquist E."/>
            <person name="LaButti K."/>
            <person name="Lapidus A."/>
            <person name="Lucas S."/>
            <person name="Coutinho P."/>
            <person name="Gong Y."/>
            <person name="Samejima M."/>
            <person name="Mahadevan R."/>
            <person name="Abou-Zaid M."/>
            <person name="de Vries R.P."/>
            <person name="Igarashi K."/>
            <person name="Yadav J.S."/>
            <person name="Grigoriev I.V."/>
            <person name="Master E.R."/>
        </authorList>
    </citation>
    <scope>NUCLEOTIDE SEQUENCE [LARGE SCALE GENOMIC DNA]</scope>
    <source>
        <strain evidence="4 5">HHB-10118-sp</strain>
    </source>
</reference>
<dbReference type="InterPro" id="IPR050817">
    <property type="entry name" value="DjlA_DnaK_co-chaperone"/>
</dbReference>
<dbReference type="RefSeq" id="XP_007401127.1">
    <property type="nucleotide sequence ID" value="XM_007401065.1"/>
</dbReference>
<sequence length="276" mass="32643">MAPGDRKPTLYDSLGLTPTAPPEAVRKAYKRLVLETHPDKIPLDATDEEKATTEQRFREVYQAFEILGDTAKRRVYDNGLNYLRGRVRMEEMQAKLAREREEWDRQSKLRQEERLRAMRERMRQRQEVEQLRREELRRQYDQRPDEYEEKKQALLEELRRVQERQHEILMKAEAKLQEKITTLQEVAKLKRAESIRSARSVRSAQSGRRMVCTPSRRASTANVLMKAHEMLRVDELLRILRATNPELEARRQAVLQRKEERMSTCDGASVISKDSV</sequence>
<feature type="coiled-coil region" evidence="1">
    <location>
        <begin position="89"/>
        <end position="175"/>
    </location>
</feature>
<dbReference type="OrthoDB" id="442087at2759"/>
<dbReference type="InParanoid" id="K5VTP2"/>
<name>K5VTP2_PHACS</name>
<dbReference type="PRINTS" id="PR00625">
    <property type="entry name" value="JDOMAIN"/>
</dbReference>
<dbReference type="EMBL" id="JH930479">
    <property type="protein sequence ID" value="EKM49929.1"/>
    <property type="molecule type" value="Genomic_DNA"/>
</dbReference>
<dbReference type="AlphaFoldDB" id="K5VTP2"/>
<evidence type="ECO:0000313" key="4">
    <source>
        <dbReference type="EMBL" id="EKM49929.1"/>
    </source>
</evidence>
<proteinExistence type="predicted"/>
<evidence type="ECO:0000256" key="2">
    <source>
        <dbReference type="SAM" id="MobiDB-lite"/>
    </source>
</evidence>
<keyword evidence="5" id="KW-1185">Reference proteome</keyword>
<dbReference type="HOGENOM" id="CLU_1019794_0_0_1"/>
<organism evidence="4 5">
    <name type="scientific">Phanerochaete carnosa (strain HHB-10118-sp)</name>
    <name type="common">White-rot fungus</name>
    <name type="synonym">Peniophora carnosa</name>
    <dbReference type="NCBI Taxonomy" id="650164"/>
    <lineage>
        <taxon>Eukaryota</taxon>
        <taxon>Fungi</taxon>
        <taxon>Dikarya</taxon>
        <taxon>Basidiomycota</taxon>
        <taxon>Agaricomycotina</taxon>
        <taxon>Agaricomycetes</taxon>
        <taxon>Polyporales</taxon>
        <taxon>Phanerochaetaceae</taxon>
        <taxon>Phanerochaete</taxon>
    </lineage>
</organism>
<protein>
    <recommendedName>
        <fullName evidence="3">J domain-containing protein</fullName>
    </recommendedName>
</protein>
<dbReference type="PROSITE" id="PS50076">
    <property type="entry name" value="DNAJ_2"/>
    <property type="match status" value="1"/>
</dbReference>
<dbReference type="InterPro" id="IPR018253">
    <property type="entry name" value="DnaJ_domain_CS"/>
</dbReference>
<dbReference type="PANTHER" id="PTHR24074">
    <property type="entry name" value="CO-CHAPERONE PROTEIN DJLA"/>
    <property type="match status" value="1"/>
</dbReference>
<dbReference type="SUPFAM" id="SSF46565">
    <property type="entry name" value="Chaperone J-domain"/>
    <property type="match status" value="1"/>
</dbReference>
<dbReference type="CDD" id="cd06257">
    <property type="entry name" value="DnaJ"/>
    <property type="match status" value="1"/>
</dbReference>
<evidence type="ECO:0000313" key="5">
    <source>
        <dbReference type="Proteomes" id="UP000008370"/>
    </source>
</evidence>
<keyword evidence="1" id="KW-0175">Coiled coil</keyword>
<feature type="domain" description="J" evidence="3">
    <location>
        <begin position="9"/>
        <end position="80"/>
    </location>
</feature>
<gene>
    <name evidence="4" type="ORF">PHACADRAFT_213711</name>
</gene>
<dbReference type="KEGG" id="pco:PHACADRAFT_213711"/>
<dbReference type="Pfam" id="PF00226">
    <property type="entry name" value="DnaJ"/>
    <property type="match status" value="1"/>
</dbReference>
<evidence type="ECO:0000259" key="3">
    <source>
        <dbReference type="PROSITE" id="PS50076"/>
    </source>
</evidence>
<dbReference type="PROSITE" id="PS00636">
    <property type="entry name" value="DNAJ_1"/>
    <property type="match status" value="1"/>
</dbReference>